<feature type="transmembrane region" description="Helical" evidence="1">
    <location>
        <begin position="39"/>
        <end position="57"/>
    </location>
</feature>
<feature type="transmembrane region" description="Helical" evidence="1">
    <location>
        <begin position="6"/>
        <end position="27"/>
    </location>
</feature>
<dbReference type="EMBL" id="LAZR01044528">
    <property type="protein sequence ID" value="KKL04426.1"/>
    <property type="molecule type" value="Genomic_DNA"/>
</dbReference>
<reference evidence="2" key="1">
    <citation type="journal article" date="2015" name="Nature">
        <title>Complex archaea that bridge the gap between prokaryotes and eukaryotes.</title>
        <authorList>
            <person name="Spang A."/>
            <person name="Saw J.H."/>
            <person name="Jorgensen S.L."/>
            <person name="Zaremba-Niedzwiedzka K."/>
            <person name="Martijn J."/>
            <person name="Lind A.E."/>
            <person name="van Eijk R."/>
            <person name="Schleper C."/>
            <person name="Guy L."/>
            <person name="Ettema T.J."/>
        </authorList>
    </citation>
    <scope>NUCLEOTIDE SEQUENCE</scope>
</reference>
<keyword evidence="1" id="KW-1133">Transmembrane helix</keyword>
<accession>A0A0F9CFH8</accession>
<comment type="caution">
    <text evidence="2">The sequence shown here is derived from an EMBL/GenBank/DDBJ whole genome shotgun (WGS) entry which is preliminary data.</text>
</comment>
<proteinExistence type="predicted"/>
<dbReference type="AlphaFoldDB" id="A0A0F9CFH8"/>
<feature type="non-terminal residue" evidence="2">
    <location>
        <position position="107"/>
    </location>
</feature>
<evidence type="ECO:0000313" key="2">
    <source>
        <dbReference type="EMBL" id="KKL04426.1"/>
    </source>
</evidence>
<organism evidence="2">
    <name type="scientific">marine sediment metagenome</name>
    <dbReference type="NCBI Taxonomy" id="412755"/>
    <lineage>
        <taxon>unclassified sequences</taxon>
        <taxon>metagenomes</taxon>
        <taxon>ecological metagenomes</taxon>
    </lineage>
</organism>
<gene>
    <name evidence="2" type="ORF">LCGC14_2616200</name>
</gene>
<sequence>MTSTAAPHLIFRWIVFALALFYWLELFRRAIGSGFGWQFKYLTVWALTLSVLSGLAMLRHAQGRAGPPYVLASITAIFNALVLLLYWRLYFTDPALVNAGGEIVAWR</sequence>
<name>A0A0F9CFH8_9ZZZZ</name>
<keyword evidence="1" id="KW-0812">Transmembrane</keyword>
<feature type="transmembrane region" description="Helical" evidence="1">
    <location>
        <begin position="69"/>
        <end position="87"/>
    </location>
</feature>
<evidence type="ECO:0000256" key="1">
    <source>
        <dbReference type="SAM" id="Phobius"/>
    </source>
</evidence>
<protein>
    <submittedName>
        <fullName evidence="2">Uncharacterized protein</fullName>
    </submittedName>
</protein>
<keyword evidence="1" id="KW-0472">Membrane</keyword>